<sequence>MPVVVNQNREAVIRNQENRKLQRKRKDAGIKPAFFLFIFKSLIISDMTARFATKQDVKAIYGFINELENTVFDYGVFEQYYFENLENKNYIYIVVTDAVQNVIGFCSCHGQLLLHHLSMVFEIQELYVTPEYRNNKVGRFLLETMESLLKEKGYNLLEVTSNKRRTEAHRFYINNGFADTHFKFTKRL</sequence>
<dbReference type="AlphaFoldDB" id="A0A6N8HD00"/>
<dbReference type="Pfam" id="PF13508">
    <property type="entry name" value="Acetyltransf_7"/>
    <property type="match status" value="1"/>
</dbReference>
<dbReference type="SUPFAM" id="SSF55729">
    <property type="entry name" value="Acyl-CoA N-acyltransferases (Nat)"/>
    <property type="match status" value="1"/>
</dbReference>
<proteinExistence type="predicted"/>
<reference evidence="4 5" key="1">
    <citation type="submission" date="2019-12" db="EMBL/GenBank/DDBJ databases">
        <authorList>
            <person name="Sun J.-Q."/>
        </authorList>
    </citation>
    <scope>NUCLEOTIDE SEQUENCE [LARGE SCALE GENOMIC DNA]</scope>
    <source>
        <strain evidence="4 5">JCM 17928</strain>
    </source>
</reference>
<keyword evidence="5" id="KW-1185">Reference proteome</keyword>
<keyword evidence="2" id="KW-0012">Acyltransferase</keyword>
<dbReference type="OrthoDB" id="9792929at2"/>
<dbReference type="InterPro" id="IPR016181">
    <property type="entry name" value="Acyl_CoA_acyltransferase"/>
</dbReference>
<dbReference type="InterPro" id="IPR050832">
    <property type="entry name" value="Bact_Acetyltransf"/>
</dbReference>
<dbReference type="CDD" id="cd04301">
    <property type="entry name" value="NAT_SF"/>
    <property type="match status" value="1"/>
</dbReference>
<keyword evidence="1 4" id="KW-0808">Transferase</keyword>
<evidence type="ECO:0000256" key="2">
    <source>
        <dbReference type="ARBA" id="ARBA00023315"/>
    </source>
</evidence>
<name>A0A6N8HD00_9FLAO</name>
<feature type="domain" description="N-acetyltransferase" evidence="3">
    <location>
        <begin position="47"/>
        <end position="188"/>
    </location>
</feature>
<evidence type="ECO:0000313" key="5">
    <source>
        <dbReference type="Proteomes" id="UP000433945"/>
    </source>
</evidence>
<dbReference type="InterPro" id="IPR000182">
    <property type="entry name" value="GNAT_dom"/>
</dbReference>
<evidence type="ECO:0000259" key="3">
    <source>
        <dbReference type="PROSITE" id="PS51186"/>
    </source>
</evidence>
<dbReference type="PROSITE" id="PS51186">
    <property type="entry name" value="GNAT"/>
    <property type="match status" value="1"/>
</dbReference>
<evidence type="ECO:0000256" key="1">
    <source>
        <dbReference type="ARBA" id="ARBA00022679"/>
    </source>
</evidence>
<dbReference type="EMBL" id="WOWP01000031">
    <property type="protein sequence ID" value="MUV03913.1"/>
    <property type="molecule type" value="Genomic_DNA"/>
</dbReference>
<dbReference type="GO" id="GO:0016747">
    <property type="term" value="F:acyltransferase activity, transferring groups other than amino-acyl groups"/>
    <property type="evidence" value="ECO:0007669"/>
    <property type="project" value="InterPro"/>
</dbReference>
<gene>
    <name evidence="4" type="ORF">GN157_09360</name>
</gene>
<protein>
    <submittedName>
        <fullName evidence="4">GNAT family N-acetyltransferase</fullName>
    </submittedName>
</protein>
<dbReference type="Proteomes" id="UP000433945">
    <property type="component" value="Unassembled WGS sequence"/>
</dbReference>
<evidence type="ECO:0000313" key="4">
    <source>
        <dbReference type="EMBL" id="MUV03913.1"/>
    </source>
</evidence>
<dbReference type="Gene3D" id="3.40.630.30">
    <property type="match status" value="1"/>
</dbReference>
<accession>A0A6N8HD00</accession>
<organism evidence="4 5">
    <name type="scientific">Flavobacterium rakeshii</name>
    <dbReference type="NCBI Taxonomy" id="1038845"/>
    <lineage>
        <taxon>Bacteria</taxon>
        <taxon>Pseudomonadati</taxon>
        <taxon>Bacteroidota</taxon>
        <taxon>Flavobacteriia</taxon>
        <taxon>Flavobacteriales</taxon>
        <taxon>Flavobacteriaceae</taxon>
        <taxon>Flavobacterium</taxon>
    </lineage>
</organism>
<comment type="caution">
    <text evidence="4">The sequence shown here is derived from an EMBL/GenBank/DDBJ whole genome shotgun (WGS) entry which is preliminary data.</text>
</comment>
<dbReference type="PANTHER" id="PTHR43877">
    <property type="entry name" value="AMINOALKYLPHOSPHONATE N-ACETYLTRANSFERASE-RELATED-RELATED"/>
    <property type="match status" value="1"/>
</dbReference>
<dbReference type="PANTHER" id="PTHR43877:SF2">
    <property type="entry name" value="AMINOALKYLPHOSPHONATE N-ACETYLTRANSFERASE-RELATED"/>
    <property type="match status" value="1"/>
</dbReference>